<organism evidence="5 6">
    <name type="scientific">Dictyobacter aurantiacus</name>
    <dbReference type="NCBI Taxonomy" id="1936993"/>
    <lineage>
        <taxon>Bacteria</taxon>
        <taxon>Bacillati</taxon>
        <taxon>Chloroflexota</taxon>
        <taxon>Ktedonobacteria</taxon>
        <taxon>Ktedonobacterales</taxon>
        <taxon>Dictyobacteraceae</taxon>
        <taxon>Dictyobacter</taxon>
    </lineage>
</organism>
<keyword evidence="2" id="KW-0238">DNA-binding</keyword>
<comment type="caution">
    <text evidence="5">The sequence shown here is derived from an EMBL/GenBank/DDBJ whole genome shotgun (WGS) entry which is preliminary data.</text>
</comment>
<evidence type="ECO:0000256" key="2">
    <source>
        <dbReference type="ARBA" id="ARBA00023125"/>
    </source>
</evidence>
<dbReference type="Gene3D" id="1.10.10.60">
    <property type="entry name" value="Homeodomain-like"/>
    <property type="match status" value="1"/>
</dbReference>
<dbReference type="InterPro" id="IPR050204">
    <property type="entry name" value="AraC_XylS_family_regulators"/>
</dbReference>
<keyword evidence="1" id="KW-0805">Transcription regulation</keyword>
<keyword evidence="6" id="KW-1185">Reference proteome</keyword>
<dbReference type="OrthoDB" id="5740883at2"/>
<name>A0A401ZRA0_9CHLR</name>
<dbReference type="PANTHER" id="PTHR46796">
    <property type="entry name" value="HTH-TYPE TRANSCRIPTIONAL ACTIVATOR RHAS-RELATED"/>
    <property type="match status" value="1"/>
</dbReference>
<dbReference type="RefSeq" id="WP_126601716.1">
    <property type="nucleotide sequence ID" value="NZ_BIFQ01000002.1"/>
</dbReference>
<dbReference type="EMBL" id="BIFQ01000002">
    <property type="protein sequence ID" value="GCE09314.1"/>
    <property type="molecule type" value="Genomic_DNA"/>
</dbReference>
<evidence type="ECO:0000256" key="1">
    <source>
        <dbReference type="ARBA" id="ARBA00023015"/>
    </source>
</evidence>
<evidence type="ECO:0000256" key="3">
    <source>
        <dbReference type="ARBA" id="ARBA00023163"/>
    </source>
</evidence>
<evidence type="ECO:0000259" key="4">
    <source>
        <dbReference type="PROSITE" id="PS01124"/>
    </source>
</evidence>
<dbReference type="PROSITE" id="PS01124">
    <property type="entry name" value="HTH_ARAC_FAMILY_2"/>
    <property type="match status" value="1"/>
</dbReference>
<dbReference type="SMART" id="SM00342">
    <property type="entry name" value="HTH_ARAC"/>
    <property type="match status" value="1"/>
</dbReference>
<protein>
    <recommendedName>
        <fullName evidence="4">HTH araC/xylS-type domain-containing protein</fullName>
    </recommendedName>
</protein>
<dbReference type="GO" id="GO:0043565">
    <property type="term" value="F:sequence-specific DNA binding"/>
    <property type="evidence" value="ECO:0007669"/>
    <property type="project" value="InterPro"/>
</dbReference>
<dbReference type="AlphaFoldDB" id="A0A401ZRA0"/>
<dbReference type="Pfam" id="PF12833">
    <property type="entry name" value="HTH_18"/>
    <property type="match status" value="1"/>
</dbReference>
<dbReference type="GO" id="GO:0003700">
    <property type="term" value="F:DNA-binding transcription factor activity"/>
    <property type="evidence" value="ECO:0007669"/>
    <property type="project" value="InterPro"/>
</dbReference>
<accession>A0A401ZRA0</accession>
<sequence>MERKITGSTQAHSQQGILRSSESLAWKNIVIEQRYHAGGEYVFPGSSSHMICLHQGSPIQIEQVRNGRILHHTMARGNLQIVPAGTESIWRHTDGAEHMHVLLTPALLQMVSDDYNQQHIELLDHFSVQDTRIQHISSAMLTELLEGGPSGRFYIEGLTTALVAHLIHKYTSTPHDPPEITKGLPPHLLRKITSIIEDRLSDDLGLAELSAEVGLSASHFSSLFRQTTGLSPHTYIVQRRLERAQHLLKSTRLSIAEIATTVGFYDQSHLTRHMRHVLGVTPSYIREHLSYNRDKDHQHAQIFSQTYAP</sequence>
<evidence type="ECO:0000313" key="6">
    <source>
        <dbReference type="Proteomes" id="UP000287224"/>
    </source>
</evidence>
<reference evidence="6" key="1">
    <citation type="submission" date="2018-12" db="EMBL/GenBank/DDBJ databases">
        <title>Tengunoibacter tsumagoiensis gen. nov., sp. nov., Dictyobacter kobayashii sp. nov., D. alpinus sp. nov., and D. joshuensis sp. nov. and description of Dictyobacteraceae fam. nov. within the order Ktedonobacterales isolated from Tengu-no-mugimeshi.</title>
        <authorList>
            <person name="Wang C.M."/>
            <person name="Zheng Y."/>
            <person name="Sakai Y."/>
            <person name="Toyoda A."/>
            <person name="Minakuchi Y."/>
            <person name="Abe K."/>
            <person name="Yokota A."/>
            <person name="Yabe S."/>
        </authorList>
    </citation>
    <scope>NUCLEOTIDE SEQUENCE [LARGE SCALE GENOMIC DNA]</scope>
    <source>
        <strain evidence="6">S-27</strain>
    </source>
</reference>
<dbReference type="InterPro" id="IPR018060">
    <property type="entry name" value="HTH_AraC"/>
</dbReference>
<proteinExistence type="predicted"/>
<evidence type="ECO:0000313" key="5">
    <source>
        <dbReference type="EMBL" id="GCE09314.1"/>
    </source>
</evidence>
<feature type="domain" description="HTH araC/xylS-type" evidence="4">
    <location>
        <begin position="190"/>
        <end position="288"/>
    </location>
</feature>
<dbReference type="SUPFAM" id="SSF46689">
    <property type="entry name" value="Homeodomain-like"/>
    <property type="match status" value="2"/>
</dbReference>
<dbReference type="InterPro" id="IPR009057">
    <property type="entry name" value="Homeodomain-like_sf"/>
</dbReference>
<dbReference type="Proteomes" id="UP000287224">
    <property type="component" value="Unassembled WGS sequence"/>
</dbReference>
<dbReference type="PANTHER" id="PTHR46796:SF6">
    <property type="entry name" value="ARAC SUBFAMILY"/>
    <property type="match status" value="1"/>
</dbReference>
<gene>
    <name evidence="5" type="ORF">KDAU_66430</name>
</gene>
<keyword evidence="3" id="KW-0804">Transcription</keyword>